<dbReference type="EMBL" id="DRHY01000085">
    <property type="protein sequence ID" value="HEC73535.1"/>
    <property type="molecule type" value="Genomic_DNA"/>
</dbReference>
<accession>A0A7C1W261</accession>
<dbReference type="Gene3D" id="3.40.47.10">
    <property type="match status" value="1"/>
</dbReference>
<keyword evidence="1" id="KW-0808">Transferase</keyword>
<gene>
    <name evidence="1" type="ORF">ENI26_04080</name>
</gene>
<proteinExistence type="predicted"/>
<reference evidence="1" key="1">
    <citation type="journal article" date="2020" name="mSystems">
        <title>Genome- and Community-Level Interaction Insights into Carbon Utilization and Element Cycling Functions of Hydrothermarchaeota in Hydrothermal Sediment.</title>
        <authorList>
            <person name="Zhou Z."/>
            <person name="Liu Y."/>
            <person name="Xu W."/>
            <person name="Pan J."/>
            <person name="Luo Z.H."/>
            <person name="Li M."/>
        </authorList>
    </citation>
    <scope>NUCLEOTIDE SEQUENCE [LARGE SCALE GENOMIC DNA]</scope>
    <source>
        <strain evidence="1">HyVt-380</strain>
    </source>
</reference>
<dbReference type="EC" id="2.3.1.180" evidence="1"/>
<dbReference type="SUPFAM" id="SSF53901">
    <property type="entry name" value="Thiolase-like"/>
    <property type="match status" value="1"/>
</dbReference>
<name>A0A7C1W261_9GAMM</name>
<dbReference type="AlphaFoldDB" id="A0A7C1W261"/>
<organism evidence="1">
    <name type="scientific">Methylophaga aminisulfidivorans</name>
    <dbReference type="NCBI Taxonomy" id="230105"/>
    <lineage>
        <taxon>Bacteria</taxon>
        <taxon>Pseudomonadati</taxon>
        <taxon>Pseudomonadota</taxon>
        <taxon>Gammaproteobacteria</taxon>
        <taxon>Thiotrichales</taxon>
        <taxon>Piscirickettsiaceae</taxon>
        <taxon>Methylophaga</taxon>
    </lineage>
</organism>
<keyword evidence="1" id="KW-0012">Acyltransferase</keyword>
<sequence>MTSRIVGTGSYLPEKILSNHDLESMVETSDEW</sequence>
<dbReference type="GO" id="GO:0033818">
    <property type="term" value="F:beta-ketoacyl-acyl-carrier-protein synthase III activity"/>
    <property type="evidence" value="ECO:0007669"/>
    <property type="project" value="UniProtKB-EC"/>
</dbReference>
<feature type="non-terminal residue" evidence="1">
    <location>
        <position position="32"/>
    </location>
</feature>
<dbReference type="Proteomes" id="UP000886384">
    <property type="component" value="Unassembled WGS sequence"/>
</dbReference>
<protein>
    <submittedName>
        <fullName evidence="1">3-oxoacyl-ACP synthase</fullName>
        <ecNumber evidence="1">2.3.1.180</ecNumber>
    </submittedName>
</protein>
<dbReference type="InterPro" id="IPR016039">
    <property type="entry name" value="Thiolase-like"/>
</dbReference>
<comment type="caution">
    <text evidence="1">The sequence shown here is derived from an EMBL/GenBank/DDBJ whole genome shotgun (WGS) entry which is preliminary data.</text>
</comment>
<evidence type="ECO:0000313" key="1">
    <source>
        <dbReference type="EMBL" id="HEC73535.1"/>
    </source>
</evidence>